<dbReference type="Proteomes" id="UP000501128">
    <property type="component" value="Chromosome"/>
</dbReference>
<dbReference type="EMBL" id="CP051677">
    <property type="protein sequence ID" value="QJD79876.1"/>
    <property type="molecule type" value="Genomic_DNA"/>
</dbReference>
<reference evidence="1 2" key="1">
    <citation type="submission" date="2020-04" db="EMBL/GenBank/DDBJ databases">
        <title>Genome sequencing of novel species.</title>
        <authorList>
            <person name="Heo J."/>
            <person name="Kim S.-J."/>
            <person name="Kim J.-S."/>
            <person name="Hong S.-B."/>
            <person name="Kwon S.-W."/>
        </authorList>
    </citation>
    <scope>NUCLEOTIDE SEQUENCE [LARGE SCALE GENOMIC DNA]</scope>
    <source>
        <strain evidence="1 2">CJU-R4</strain>
    </source>
</reference>
<name>A0A7L5DN98_9BACT</name>
<evidence type="ECO:0000313" key="2">
    <source>
        <dbReference type="Proteomes" id="UP000501128"/>
    </source>
</evidence>
<sequence>MNRLLILLLLGSLSGCIDHQTPPNPTPERLRPKTLTLVLPNNLAKVSTLTYDSQGAIRTIRTYQTPDSTVAETELSTLDYDNQNRLTQLRREVTRYPRGSQPNAVEVYQLSYTTGNQLGGISYANGFSLGYNYGATGNQPVSTRRNFSTGGLIITGGDSFTFTGSNLTTYNTAISIAGHGGPGSPLSGPTTTFTYDNRTNPFFGSYIIPRPYPAGFVNLTFGVRMVDTYFGGIDNVLNLSANNVLSAVSNSGTTETYQYQYNTAGLPTLRTKTTADNAGGSSTTETLKIDYETY</sequence>
<keyword evidence="2" id="KW-1185">Reference proteome</keyword>
<accession>A0A7L5DN98</accession>
<dbReference type="KEGG" id="srho:HH216_16725"/>
<protein>
    <recommendedName>
        <fullName evidence="3">YD repeat-containing protein</fullName>
    </recommendedName>
</protein>
<evidence type="ECO:0000313" key="1">
    <source>
        <dbReference type="EMBL" id="QJD79876.1"/>
    </source>
</evidence>
<dbReference type="RefSeq" id="WP_169551837.1">
    <property type="nucleotide sequence ID" value="NZ_CP051677.1"/>
</dbReference>
<evidence type="ECO:0008006" key="3">
    <source>
        <dbReference type="Google" id="ProtNLM"/>
    </source>
</evidence>
<gene>
    <name evidence="1" type="ORF">HH216_16725</name>
</gene>
<dbReference type="PROSITE" id="PS51257">
    <property type="entry name" value="PROKAR_LIPOPROTEIN"/>
    <property type="match status" value="1"/>
</dbReference>
<organism evidence="1 2">
    <name type="scientific">Spirosoma rhododendri</name>
    <dbReference type="NCBI Taxonomy" id="2728024"/>
    <lineage>
        <taxon>Bacteria</taxon>
        <taxon>Pseudomonadati</taxon>
        <taxon>Bacteroidota</taxon>
        <taxon>Cytophagia</taxon>
        <taxon>Cytophagales</taxon>
        <taxon>Cytophagaceae</taxon>
        <taxon>Spirosoma</taxon>
    </lineage>
</organism>
<dbReference type="AlphaFoldDB" id="A0A7L5DN98"/>
<proteinExistence type="predicted"/>